<sequence length="38" mass="4558">MQRARIPKHQPTPTILYQHELHLAKLFQLRARAHTINE</sequence>
<proteinExistence type="predicted"/>
<protein>
    <submittedName>
        <fullName evidence="1">Uncharacterized protein</fullName>
    </submittedName>
</protein>
<dbReference type="EMBL" id="GBXM01065436">
    <property type="protein sequence ID" value="JAH43141.1"/>
    <property type="molecule type" value="Transcribed_RNA"/>
</dbReference>
<reference evidence="1" key="1">
    <citation type="submission" date="2014-11" db="EMBL/GenBank/DDBJ databases">
        <authorList>
            <person name="Amaro Gonzalez C."/>
        </authorList>
    </citation>
    <scope>NUCLEOTIDE SEQUENCE</scope>
</reference>
<evidence type="ECO:0000313" key="1">
    <source>
        <dbReference type="EMBL" id="JAH43141.1"/>
    </source>
</evidence>
<organism evidence="1">
    <name type="scientific">Anguilla anguilla</name>
    <name type="common">European freshwater eel</name>
    <name type="synonym">Muraena anguilla</name>
    <dbReference type="NCBI Taxonomy" id="7936"/>
    <lineage>
        <taxon>Eukaryota</taxon>
        <taxon>Metazoa</taxon>
        <taxon>Chordata</taxon>
        <taxon>Craniata</taxon>
        <taxon>Vertebrata</taxon>
        <taxon>Euteleostomi</taxon>
        <taxon>Actinopterygii</taxon>
        <taxon>Neopterygii</taxon>
        <taxon>Teleostei</taxon>
        <taxon>Anguilliformes</taxon>
        <taxon>Anguillidae</taxon>
        <taxon>Anguilla</taxon>
    </lineage>
</organism>
<name>A0A0E9SPA3_ANGAN</name>
<dbReference type="AlphaFoldDB" id="A0A0E9SPA3"/>
<reference evidence="1" key="2">
    <citation type="journal article" date="2015" name="Fish Shellfish Immunol.">
        <title>Early steps in the European eel (Anguilla anguilla)-Vibrio vulnificus interaction in the gills: Role of the RtxA13 toxin.</title>
        <authorList>
            <person name="Callol A."/>
            <person name="Pajuelo D."/>
            <person name="Ebbesson L."/>
            <person name="Teles M."/>
            <person name="MacKenzie S."/>
            <person name="Amaro C."/>
        </authorList>
    </citation>
    <scope>NUCLEOTIDE SEQUENCE</scope>
</reference>
<accession>A0A0E9SPA3</accession>